<dbReference type="SUPFAM" id="SSF49758">
    <property type="entry name" value="Calpain large subunit, middle domain (domain III)"/>
    <property type="match status" value="2"/>
</dbReference>
<name>A0A8J9VMQ1_BRALA</name>
<dbReference type="Proteomes" id="UP000838412">
    <property type="component" value="Chromosome 1"/>
</dbReference>
<dbReference type="PANTHER" id="PTHR10183:SF30">
    <property type="entry name" value="CALPAIN-10"/>
    <property type="match status" value="1"/>
</dbReference>
<gene>
    <name evidence="8" type="primary">CAPN10</name>
    <name evidence="8" type="ORF">BLAG_LOCUS1755</name>
</gene>
<feature type="active site" evidence="6">
    <location>
        <position position="272"/>
    </location>
</feature>
<dbReference type="InterPro" id="IPR001300">
    <property type="entry name" value="Peptidase_C2_calpain_cat"/>
</dbReference>
<dbReference type="PROSITE" id="PS00139">
    <property type="entry name" value="THIOL_PROTEASE_CYS"/>
    <property type="match status" value="1"/>
</dbReference>
<feature type="domain" description="Calpain catalytic" evidence="7">
    <location>
        <begin position="2"/>
        <end position="275"/>
    </location>
</feature>
<dbReference type="Pfam" id="PF00648">
    <property type="entry name" value="Peptidase_C2"/>
    <property type="match status" value="1"/>
</dbReference>
<dbReference type="Pfam" id="PF01067">
    <property type="entry name" value="Calpain_III"/>
    <property type="match status" value="2"/>
</dbReference>
<dbReference type="InterPro" id="IPR022682">
    <property type="entry name" value="Calpain_domain_III"/>
</dbReference>
<keyword evidence="4 6" id="KW-0788">Thiol protease</keyword>
<dbReference type="EMBL" id="OV696686">
    <property type="protein sequence ID" value="CAH1232782.1"/>
    <property type="molecule type" value="Genomic_DNA"/>
</dbReference>
<organism evidence="8 9">
    <name type="scientific">Branchiostoma lanceolatum</name>
    <name type="common">Common lancelet</name>
    <name type="synonym">Amphioxus lanceolatum</name>
    <dbReference type="NCBI Taxonomy" id="7740"/>
    <lineage>
        <taxon>Eukaryota</taxon>
        <taxon>Metazoa</taxon>
        <taxon>Chordata</taxon>
        <taxon>Cephalochordata</taxon>
        <taxon>Leptocardii</taxon>
        <taxon>Amphioxiformes</taxon>
        <taxon>Branchiostomatidae</taxon>
        <taxon>Branchiostoma</taxon>
    </lineage>
</organism>
<comment type="similarity">
    <text evidence="1">Belongs to the peptidase C2 family.</text>
</comment>
<dbReference type="InterPro" id="IPR022683">
    <property type="entry name" value="Calpain_III"/>
</dbReference>
<dbReference type="InterPro" id="IPR022684">
    <property type="entry name" value="Calpain_cysteine_protease"/>
</dbReference>
<evidence type="ECO:0000256" key="1">
    <source>
        <dbReference type="ARBA" id="ARBA00007623"/>
    </source>
</evidence>
<dbReference type="CDD" id="cd00044">
    <property type="entry name" value="CysPc"/>
    <property type="match status" value="1"/>
</dbReference>
<dbReference type="InterPro" id="IPR036213">
    <property type="entry name" value="Calpain_III_sf"/>
</dbReference>
<proteinExistence type="inferred from homology"/>
<evidence type="ECO:0000313" key="8">
    <source>
        <dbReference type="EMBL" id="CAH1232782.1"/>
    </source>
</evidence>
<evidence type="ECO:0000313" key="9">
    <source>
        <dbReference type="Proteomes" id="UP000838412"/>
    </source>
</evidence>
<feature type="active site" evidence="6">
    <location>
        <position position="248"/>
    </location>
</feature>
<dbReference type="PRINTS" id="PR00704">
    <property type="entry name" value="CALPAIN"/>
</dbReference>
<dbReference type="SMART" id="SM00720">
    <property type="entry name" value="calpain_III"/>
    <property type="match status" value="2"/>
</dbReference>
<keyword evidence="9" id="KW-1185">Reference proteome</keyword>
<evidence type="ECO:0000256" key="3">
    <source>
        <dbReference type="ARBA" id="ARBA00022801"/>
    </source>
</evidence>
<dbReference type="Gene3D" id="3.90.70.10">
    <property type="entry name" value="Cysteine proteinases"/>
    <property type="match status" value="1"/>
</dbReference>
<dbReference type="InterPro" id="IPR038765">
    <property type="entry name" value="Papain-like_cys_pep_sf"/>
</dbReference>
<dbReference type="SUPFAM" id="SSF54001">
    <property type="entry name" value="Cysteine proteinases"/>
    <property type="match status" value="1"/>
</dbReference>
<dbReference type="AlphaFoldDB" id="A0A8J9VMQ1"/>
<evidence type="ECO:0000259" key="7">
    <source>
        <dbReference type="PROSITE" id="PS50203"/>
    </source>
</evidence>
<dbReference type="InterPro" id="IPR033883">
    <property type="entry name" value="C2_III"/>
</dbReference>
<dbReference type="InterPro" id="IPR000169">
    <property type="entry name" value="Pept_cys_AS"/>
</dbReference>
<dbReference type="CDD" id="cd00214">
    <property type="entry name" value="Calpain_III"/>
    <property type="match status" value="1"/>
</dbReference>
<dbReference type="SMART" id="SM00230">
    <property type="entry name" value="CysPc"/>
    <property type="match status" value="1"/>
</dbReference>
<dbReference type="GO" id="GO:0005737">
    <property type="term" value="C:cytoplasm"/>
    <property type="evidence" value="ECO:0007669"/>
    <property type="project" value="TreeGrafter"/>
</dbReference>
<dbReference type="OrthoDB" id="424753at2759"/>
<dbReference type="GO" id="GO:0006508">
    <property type="term" value="P:proteolysis"/>
    <property type="evidence" value="ECO:0007669"/>
    <property type="project" value="UniProtKB-KW"/>
</dbReference>
<feature type="active site" evidence="5 6">
    <location>
        <position position="61"/>
    </location>
</feature>
<keyword evidence="3 6" id="KW-0378">Hydrolase</keyword>
<dbReference type="PROSITE" id="PS50203">
    <property type="entry name" value="CALPAIN_CAT"/>
    <property type="match status" value="1"/>
</dbReference>
<feature type="active site" evidence="5">
    <location>
        <position position="222"/>
    </location>
</feature>
<accession>A0A8J9VMQ1</accession>
<dbReference type="Gene3D" id="2.60.120.380">
    <property type="match status" value="2"/>
</dbReference>
<dbReference type="GO" id="GO:0004198">
    <property type="term" value="F:calcium-dependent cysteine-type endopeptidase activity"/>
    <property type="evidence" value="ECO:0007669"/>
    <property type="project" value="InterPro"/>
</dbReference>
<reference evidence="8" key="1">
    <citation type="submission" date="2022-01" db="EMBL/GenBank/DDBJ databases">
        <authorList>
            <person name="Braso-Vives M."/>
        </authorList>
    </citation>
    <scope>NUCLEOTIDE SEQUENCE</scope>
</reference>
<evidence type="ECO:0000256" key="5">
    <source>
        <dbReference type="PIRSR" id="PIRSR622684-1"/>
    </source>
</evidence>
<keyword evidence="2 6" id="KW-0645">Protease</keyword>
<evidence type="ECO:0000256" key="6">
    <source>
        <dbReference type="PROSITE-ProRule" id="PRU00239"/>
    </source>
</evidence>
<evidence type="ECO:0000256" key="2">
    <source>
        <dbReference type="ARBA" id="ARBA00022670"/>
    </source>
</evidence>
<sequence>MLFEDPDFPASDSALYYKGSSGNTGPIVWKRPQELVEAPALLPPEGDLCVQDVVQGRLGDCWLLCACAAIAPHRQLIQRVIPVQQKTWGDQEYEGRFRFMFWKFGKWTEVTVDDRLPCRDGRLIYSRCSNKHHFWLPLMEKAYAKLHGCYEAIVAGQVGDALVDLTGGVAVKMPLKTPPLQLADRLLRAYRKGMFLTCSTNHPEVLHVSGVGQHTEGTCQPHAYNVVSVQQHGVREPSQQKEELCQPHAYNITSVQKGSGESEGDVWLSLHNPWGGQTPTYCRMKFADFCREFHEVTIASPVPDLQLFDLTTSCHGNNMDDCLRWHEENVEGCWEMGVSAGGCRNNLESYPTNPQYLLTIQASSENGESKSADQESFVLLTLMQQTNRLQSDWKSQEKAIGMHVWQAGDTPTRLAGPDFIKDDPVAVTTPPHTHAREVTLTCLLKPGAYIIIPNTFQPDIGKGFLLRIFSSWPFELRELPSMLLGNDHAPGLPCPPGHALTFHGQWEAGVNAGGCRNYKYFYTNPQYFFCVPTGDENGRTVTITLLQEKQPNLPYMCHAAAFHVYKVEKCERITNREFFKKADVGNCLPHQYLTRVSKQLVLPAGCYVIVPSTHKPNCEGKFVLSVGFD</sequence>
<evidence type="ECO:0000256" key="4">
    <source>
        <dbReference type="ARBA" id="ARBA00022807"/>
    </source>
</evidence>
<protein>
    <submittedName>
        <fullName evidence="8">CAPN10 protein</fullName>
    </submittedName>
</protein>
<dbReference type="PANTHER" id="PTHR10183">
    <property type="entry name" value="CALPAIN"/>
    <property type="match status" value="1"/>
</dbReference>